<dbReference type="AlphaFoldDB" id="A0A8B9F4C3"/>
<dbReference type="Proteomes" id="UP000694522">
    <property type="component" value="Unplaced"/>
</dbReference>
<organism evidence="6 7">
    <name type="scientific">Amazona collaria</name>
    <name type="common">yellow-billed parrot</name>
    <dbReference type="NCBI Taxonomy" id="241587"/>
    <lineage>
        <taxon>Eukaryota</taxon>
        <taxon>Metazoa</taxon>
        <taxon>Chordata</taxon>
        <taxon>Craniata</taxon>
        <taxon>Vertebrata</taxon>
        <taxon>Euteleostomi</taxon>
        <taxon>Archelosauria</taxon>
        <taxon>Archosauria</taxon>
        <taxon>Dinosauria</taxon>
        <taxon>Saurischia</taxon>
        <taxon>Theropoda</taxon>
        <taxon>Coelurosauria</taxon>
        <taxon>Aves</taxon>
        <taxon>Neognathae</taxon>
        <taxon>Neoaves</taxon>
        <taxon>Telluraves</taxon>
        <taxon>Australaves</taxon>
        <taxon>Psittaciformes</taxon>
        <taxon>Psittacidae</taxon>
        <taxon>Amazona</taxon>
    </lineage>
</organism>
<dbReference type="GO" id="GO:0005758">
    <property type="term" value="C:mitochondrial intermembrane space"/>
    <property type="evidence" value="ECO:0007669"/>
    <property type="project" value="UniProtKB-SubCell"/>
</dbReference>
<evidence type="ECO:0000256" key="4">
    <source>
        <dbReference type="ARBA" id="ARBA00038205"/>
    </source>
</evidence>
<proteinExistence type="inferred from homology"/>
<evidence type="ECO:0000256" key="3">
    <source>
        <dbReference type="ARBA" id="ARBA00023157"/>
    </source>
</evidence>
<name>A0A8B9F4C3_9PSIT</name>
<keyword evidence="7" id="KW-1185">Reference proteome</keyword>
<comment type="subcellular location">
    <subcellularLocation>
        <location evidence="1">Mitochondrion intermembrane space</location>
    </subcellularLocation>
</comment>
<protein>
    <recommendedName>
        <fullName evidence="5">Coiled-coil-helix-coiled-coil-helix domain-containing protein 7</fullName>
    </recommendedName>
</protein>
<evidence type="ECO:0000256" key="2">
    <source>
        <dbReference type="ARBA" id="ARBA00023128"/>
    </source>
</evidence>
<dbReference type="PANTHER" id="PTHR46811:SF1">
    <property type="entry name" value="COILED-COIL-HELIX-COILED-COIL-HELIX DOMAIN-CONTAINING PROTEIN 7"/>
    <property type="match status" value="1"/>
</dbReference>
<dbReference type="GO" id="GO:0033108">
    <property type="term" value="P:mitochondrial respiratory chain complex assembly"/>
    <property type="evidence" value="ECO:0007669"/>
    <property type="project" value="TreeGrafter"/>
</dbReference>
<dbReference type="InterPro" id="IPR051040">
    <property type="entry name" value="COX23"/>
</dbReference>
<dbReference type="Ensembl" id="ENSACOT00000003249.1">
    <property type="protein sequence ID" value="ENSACOP00000003135.1"/>
    <property type="gene ID" value="ENSACOG00000002187.1"/>
</dbReference>
<dbReference type="PROSITE" id="PS51808">
    <property type="entry name" value="CHCH"/>
    <property type="match status" value="1"/>
</dbReference>
<evidence type="ECO:0000256" key="5">
    <source>
        <dbReference type="ARBA" id="ARBA00039509"/>
    </source>
</evidence>
<dbReference type="SUPFAM" id="SSF47072">
    <property type="entry name" value="Cysteine alpha-hairpin motif"/>
    <property type="match status" value="1"/>
</dbReference>
<accession>A0A8B9F4C3</accession>
<dbReference type="InterPro" id="IPR009069">
    <property type="entry name" value="Cys_alpha_HP_mot_SF"/>
</dbReference>
<evidence type="ECO:0000313" key="6">
    <source>
        <dbReference type="Ensembl" id="ENSACOP00000003135.1"/>
    </source>
</evidence>
<sequence>RMSRHAQLRDHDVNPCIVETDASNKCMDDSNYNKDKCTAYFLKYRNCRKFWVIAISWIKISS</sequence>
<evidence type="ECO:0000313" key="7">
    <source>
        <dbReference type="Proteomes" id="UP000694522"/>
    </source>
</evidence>
<reference evidence="6" key="2">
    <citation type="submission" date="2025-09" db="UniProtKB">
        <authorList>
            <consortium name="Ensembl"/>
        </authorList>
    </citation>
    <scope>IDENTIFICATION</scope>
</reference>
<dbReference type="PANTHER" id="PTHR46811">
    <property type="entry name" value="COILED-COIL-HELIX-COILED-COIL-HELIX DOMAIN-CONTAINING PROTEIN 7"/>
    <property type="match status" value="1"/>
</dbReference>
<reference evidence="6" key="1">
    <citation type="submission" date="2025-08" db="UniProtKB">
        <authorList>
            <consortium name="Ensembl"/>
        </authorList>
    </citation>
    <scope>IDENTIFICATION</scope>
</reference>
<keyword evidence="2" id="KW-0496">Mitochondrion</keyword>
<comment type="similarity">
    <text evidence="4">Belongs to the CHCHD7 family.</text>
</comment>
<evidence type="ECO:0000256" key="1">
    <source>
        <dbReference type="ARBA" id="ARBA00004569"/>
    </source>
</evidence>
<keyword evidence="3" id="KW-1015">Disulfide bond</keyword>